<dbReference type="UniPathway" id="UPA00378"/>
<accession>R7V7E5</accession>
<evidence type="ECO:0000313" key="16">
    <source>
        <dbReference type="EnsemblMetazoa" id="CapteP132452"/>
    </source>
</evidence>
<dbReference type="PANTHER" id="PTHR48438">
    <property type="entry name" value="ALPHA-(1,3)-FUCOSYLTRANSFERASE C-RELATED"/>
    <property type="match status" value="1"/>
</dbReference>
<comment type="subcellular location">
    <subcellularLocation>
        <location evidence="1">Golgi apparatus membrane</location>
        <topology evidence="1">Single-pass type II membrane protein</topology>
    </subcellularLocation>
    <subcellularLocation>
        <location evidence="12">Golgi apparatus</location>
        <location evidence="12">Golgi stack membrane</location>
        <topology evidence="12">Single-pass type II membrane protein</topology>
    </subcellularLocation>
</comment>
<keyword evidence="10" id="KW-0472">Membrane</keyword>
<name>R7V7E5_CAPTE</name>
<evidence type="ECO:0000256" key="4">
    <source>
        <dbReference type="ARBA" id="ARBA00022676"/>
    </source>
</evidence>
<evidence type="ECO:0000256" key="10">
    <source>
        <dbReference type="ARBA" id="ARBA00023136"/>
    </source>
</evidence>
<keyword evidence="6 12" id="KW-0812">Transmembrane</keyword>
<keyword evidence="5 12" id="KW-0808">Transferase</keyword>
<dbReference type="STRING" id="283909.R7V7E5"/>
<dbReference type="EnsemblMetazoa" id="CapteT132452">
    <property type="protein sequence ID" value="CapteP132452"/>
    <property type="gene ID" value="CapteG132452"/>
</dbReference>
<reference evidence="17" key="1">
    <citation type="submission" date="2012-12" db="EMBL/GenBank/DDBJ databases">
        <authorList>
            <person name="Hellsten U."/>
            <person name="Grimwood J."/>
            <person name="Chapman J.A."/>
            <person name="Shapiro H."/>
            <person name="Aerts A."/>
            <person name="Otillar R.P."/>
            <person name="Terry A.Y."/>
            <person name="Boore J.L."/>
            <person name="Simakov O."/>
            <person name="Marletaz F."/>
            <person name="Cho S.-J."/>
            <person name="Edsinger-Gonzales E."/>
            <person name="Havlak P."/>
            <person name="Kuo D.-H."/>
            <person name="Larsson T."/>
            <person name="Lv J."/>
            <person name="Arendt D."/>
            <person name="Savage R."/>
            <person name="Osoegawa K."/>
            <person name="de Jong P."/>
            <person name="Lindberg D.R."/>
            <person name="Seaver E.C."/>
            <person name="Weisblat D.A."/>
            <person name="Putnam N.H."/>
            <person name="Grigoriev I.V."/>
            <person name="Rokhsar D.S."/>
        </authorList>
    </citation>
    <scope>NUCLEOTIDE SEQUENCE</scope>
    <source>
        <strain evidence="17">I ESC-2004</strain>
    </source>
</reference>
<dbReference type="Pfam" id="PF17039">
    <property type="entry name" value="Glyco_tran_10_N"/>
    <property type="match status" value="1"/>
</dbReference>
<sequence length="398" mass="46226">MQNLTNQKVKPKIVPFQLQPEFHYKGALSNVWPHKENNGDRIIDQLTLAPISSNISSRIILAYNVKLRPEELGMQKFIKDDCPVKSCELIDQRYESKIDAVVFKRTPSRKMLHQWSRNKNIVKIWYELESPYHSPPTHMLDYNINWTATYRRDSTIVTPYEKFVPFDTVQAANVTQVNHAAKKTEMVAWFVSNCRDKNGRLNYAIALGKHVQVDIYGSCGNKTCPRKEANRCFEMLNKRYKFYLSFENSACKDYITEKLFWNALQNEVVPIVMGAHPADYAAIAPPHSFIHVDDFKSPKDLANYLMKLDADDQLYNEYFRWKNTGSFINTKFWCRVCSMLHEQASHGVHTWYNSAHTWATRTLAGPACLPKPNGRDGFIWSSWRLAPFNYTSSSGMRR</sequence>
<evidence type="ECO:0000313" key="15">
    <source>
        <dbReference type="EMBL" id="ELU14773.1"/>
    </source>
</evidence>
<evidence type="ECO:0000256" key="7">
    <source>
        <dbReference type="ARBA" id="ARBA00022968"/>
    </source>
</evidence>
<gene>
    <name evidence="15" type="ORF">CAPTEDRAFT_132452</name>
</gene>
<dbReference type="OrthoDB" id="427096at2759"/>
<dbReference type="EC" id="2.4.1.-" evidence="12"/>
<dbReference type="AlphaFoldDB" id="R7V7E5"/>
<evidence type="ECO:0000259" key="14">
    <source>
        <dbReference type="Pfam" id="PF17039"/>
    </source>
</evidence>
<evidence type="ECO:0000313" key="17">
    <source>
        <dbReference type="Proteomes" id="UP000014760"/>
    </source>
</evidence>
<reference evidence="16" key="3">
    <citation type="submission" date="2015-06" db="UniProtKB">
        <authorList>
            <consortium name="EnsemblMetazoa"/>
        </authorList>
    </citation>
    <scope>IDENTIFICATION</scope>
</reference>
<dbReference type="GO" id="GO:0000139">
    <property type="term" value="C:Golgi membrane"/>
    <property type="evidence" value="ECO:0007669"/>
    <property type="project" value="UniProtKB-SubCell"/>
</dbReference>
<evidence type="ECO:0000256" key="11">
    <source>
        <dbReference type="ARBA" id="ARBA00023180"/>
    </source>
</evidence>
<dbReference type="PANTHER" id="PTHR48438:SF1">
    <property type="entry name" value="ALPHA-(1,3)-FUCOSYLTRANSFERASE C-RELATED"/>
    <property type="match status" value="1"/>
</dbReference>
<dbReference type="InterPro" id="IPR038577">
    <property type="entry name" value="GT10-like_C_sf"/>
</dbReference>
<dbReference type="HOGENOM" id="CLU_032075_3_0_1"/>
<keyword evidence="7" id="KW-0735">Signal-anchor</keyword>
<dbReference type="Proteomes" id="UP000014760">
    <property type="component" value="Unassembled WGS sequence"/>
</dbReference>
<dbReference type="GO" id="GO:0032580">
    <property type="term" value="C:Golgi cisterna membrane"/>
    <property type="evidence" value="ECO:0007669"/>
    <property type="project" value="UniProtKB-SubCell"/>
</dbReference>
<protein>
    <recommendedName>
        <fullName evidence="12">Fucosyltransferase</fullName>
        <ecNumber evidence="12">2.4.1.-</ecNumber>
    </recommendedName>
</protein>
<evidence type="ECO:0000256" key="2">
    <source>
        <dbReference type="ARBA" id="ARBA00004922"/>
    </source>
</evidence>
<reference evidence="15 17" key="2">
    <citation type="journal article" date="2013" name="Nature">
        <title>Insights into bilaterian evolution from three spiralian genomes.</title>
        <authorList>
            <person name="Simakov O."/>
            <person name="Marletaz F."/>
            <person name="Cho S.J."/>
            <person name="Edsinger-Gonzales E."/>
            <person name="Havlak P."/>
            <person name="Hellsten U."/>
            <person name="Kuo D.H."/>
            <person name="Larsson T."/>
            <person name="Lv J."/>
            <person name="Arendt D."/>
            <person name="Savage R."/>
            <person name="Osoegawa K."/>
            <person name="de Jong P."/>
            <person name="Grimwood J."/>
            <person name="Chapman J.A."/>
            <person name="Shapiro H."/>
            <person name="Aerts A."/>
            <person name="Otillar R.P."/>
            <person name="Terry A.Y."/>
            <person name="Boore J.L."/>
            <person name="Grigoriev I.V."/>
            <person name="Lindberg D.R."/>
            <person name="Seaver E.C."/>
            <person name="Weisblat D.A."/>
            <person name="Putnam N.H."/>
            <person name="Rokhsar D.S."/>
        </authorList>
    </citation>
    <scope>NUCLEOTIDE SEQUENCE</scope>
    <source>
        <strain evidence="15 17">I ESC-2004</strain>
    </source>
</reference>
<evidence type="ECO:0000256" key="5">
    <source>
        <dbReference type="ARBA" id="ARBA00022679"/>
    </source>
</evidence>
<comment type="pathway">
    <text evidence="2">Protein modification; protein glycosylation.</text>
</comment>
<dbReference type="OMA" id="IFPRERV"/>
<organism evidence="15">
    <name type="scientific">Capitella teleta</name>
    <name type="common">Polychaete worm</name>
    <dbReference type="NCBI Taxonomy" id="283909"/>
    <lineage>
        <taxon>Eukaryota</taxon>
        <taxon>Metazoa</taxon>
        <taxon>Spiralia</taxon>
        <taxon>Lophotrochozoa</taxon>
        <taxon>Annelida</taxon>
        <taxon>Polychaeta</taxon>
        <taxon>Sedentaria</taxon>
        <taxon>Scolecida</taxon>
        <taxon>Capitellidae</taxon>
        <taxon>Capitella</taxon>
    </lineage>
</organism>
<proteinExistence type="inferred from homology"/>
<dbReference type="Pfam" id="PF00852">
    <property type="entry name" value="Glyco_transf_10"/>
    <property type="match status" value="1"/>
</dbReference>
<dbReference type="SUPFAM" id="SSF53756">
    <property type="entry name" value="UDP-Glycosyltransferase/glycogen phosphorylase"/>
    <property type="match status" value="1"/>
</dbReference>
<dbReference type="FunFam" id="3.40.50.11660:FF:000004">
    <property type="entry name" value="Glycoprotein 3-alpha-L-fucosyltransferase A"/>
    <property type="match status" value="1"/>
</dbReference>
<evidence type="ECO:0000256" key="3">
    <source>
        <dbReference type="ARBA" id="ARBA00008919"/>
    </source>
</evidence>
<comment type="similarity">
    <text evidence="3 12">Belongs to the glycosyltransferase 10 family.</text>
</comment>
<evidence type="ECO:0000256" key="8">
    <source>
        <dbReference type="ARBA" id="ARBA00022989"/>
    </source>
</evidence>
<dbReference type="InterPro" id="IPR001503">
    <property type="entry name" value="Glyco_trans_10"/>
</dbReference>
<dbReference type="Gene3D" id="3.40.50.11660">
    <property type="entry name" value="Glycosyl transferase family 10, C-terminal domain"/>
    <property type="match status" value="1"/>
</dbReference>
<keyword evidence="17" id="KW-1185">Reference proteome</keyword>
<keyword evidence="11" id="KW-0325">Glycoprotein</keyword>
<dbReference type="GO" id="GO:0008417">
    <property type="term" value="F:fucosyltransferase activity"/>
    <property type="evidence" value="ECO:0007669"/>
    <property type="project" value="InterPro"/>
</dbReference>
<keyword evidence="8" id="KW-1133">Transmembrane helix</keyword>
<evidence type="ECO:0000256" key="1">
    <source>
        <dbReference type="ARBA" id="ARBA00004323"/>
    </source>
</evidence>
<dbReference type="InterPro" id="IPR055270">
    <property type="entry name" value="Glyco_tran_10_C"/>
</dbReference>
<evidence type="ECO:0000256" key="12">
    <source>
        <dbReference type="RuleBase" id="RU003832"/>
    </source>
</evidence>
<dbReference type="InterPro" id="IPR031481">
    <property type="entry name" value="Glyco_tran_10_N"/>
</dbReference>
<feature type="domain" description="Fucosyltransferase N-terminal" evidence="14">
    <location>
        <begin position="58"/>
        <end position="160"/>
    </location>
</feature>
<feature type="domain" description="Fucosyltransferase C-terminal" evidence="13">
    <location>
        <begin position="181"/>
        <end position="346"/>
    </location>
</feature>
<dbReference type="EMBL" id="KB294299">
    <property type="protein sequence ID" value="ELU14773.1"/>
    <property type="molecule type" value="Genomic_DNA"/>
</dbReference>
<evidence type="ECO:0000256" key="6">
    <source>
        <dbReference type="ARBA" id="ARBA00022692"/>
    </source>
</evidence>
<evidence type="ECO:0000256" key="9">
    <source>
        <dbReference type="ARBA" id="ARBA00023034"/>
    </source>
</evidence>
<dbReference type="EMBL" id="AMQN01004748">
    <property type="status" value="NOT_ANNOTATED_CDS"/>
    <property type="molecule type" value="Genomic_DNA"/>
</dbReference>
<keyword evidence="9 12" id="KW-0333">Golgi apparatus</keyword>
<keyword evidence="4 12" id="KW-0328">Glycosyltransferase</keyword>
<evidence type="ECO:0000259" key="13">
    <source>
        <dbReference type="Pfam" id="PF00852"/>
    </source>
</evidence>